<proteinExistence type="predicted"/>
<reference evidence="1" key="1">
    <citation type="submission" date="2022-10" db="EMBL/GenBank/DDBJ databases">
        <title>Culturing micro-colonial fungi from biological soil crusts in the Mojave desert and describing Neophaeococcomyces mojavensis, and introducing the new genera and species Taxawa tesnikishii.</title>
        <authorList>
            <person name="Kurbessoian T."/>
            <person name="Stajich J.E."/>
        </authorList>
    </citation>
    <scope>NUCLEOTIDE SEQUENCE</scope>
    <source>
        <strain evidence="1">JES_115</strain>
    </source>
</reference>
<gene>
    <name evidence="1" type="ORF">H2199_006169</name>
</gene>
<sequence length="240" mass="25190">MADVYPDLGRCYEAQETDFTNFGKGPSRPDVPVPSTEAVPSPAVTDHEKCGFCTDESNCVCIPLNQEHQGRDQDKDATGDDDAIGEPDTSEESVSPSHPEPSTSTSDPTLPLTEPTSNNPSYDSLVNLERIFSVSEASSSGGTATTSSDQAMPIHNGLVGCADAFIWLANAQVDINEDWVQSMLAVAPQGGSRRGTAAGEGVGIGRRMTAFDIEGASILATLNVARRHGSSQMSPTNGGE</sequence>
<name>A0ACC2YXN2_9PEZI</name>
<keyword evidence="2" id="KW-1185">Reference proteome</keyword>
<evidence type="ECO:0000313" key="2">
    <source>
        <dbReference type="Proteomes" id="UP001172680"/>
    </source>
</evidence>
<evidence type="ECO:0000313" key="1">
    <source>
        <dbReference type="EMBL" id="KAJ9639936.1"/>
    </source>
</evidence>
<comment type="caution">
    <text evidence="1">The sequence shown here is derived from an EMBL/GenBank/DDBJ whole genome shotgun (WGS) entry which is preliminary data.</text>
</comment>
<dbReference type="Proteomes" id="UP001172680">
    <property type="component" value="Unassembled WGS sequence"/>
</dbReference>
<dbReference type="EMBL" id="JAPDRP010000018">
    <property type="protein sequence ID" value="KAJ9639936.1"/>
    <property type="molecule type" value="Genomic_DNA"/>
</dbReference>
<protein>
    <submittedName>
        <fullName evidence="1">Uncharacterized protein</fullName>
    </submittedName>
</protein>
<organism evidence="1 2">
    <name type="scientific">Coniosporium tulheliwenetii</name>
    <dbReference type="NCBI Taxonomy" id="3383036"/>
    <lineage>
        <taxon>Eukaryota</taxon>
        <taxon>Fungi</taxon>
        <taxon>Dikarya</taxon>
        <taxon>Ascomycota</taxon>
        <taxon>Pezizomycotina</taxon>
        <taxon>Dothideomycetes</taxon>
        <taxon>Dothideomycetes incertae sedis</taxon>
        <taxon>Coniosporium</taxon>
    </lineage>
</organism>
<accession>A0ACC2YXN2</accession>